<dbReference type="InterPro" id="IPR016162">
    <property type="entry name" value="Ald_DH_N"/>
</dbReference>
<proteinExistence type="predicted"/>
<dbReference type="InterPro" id="IPR015590">
    <property type="entry name" value="Aldehyde_DH_dom"/>
</dbReference>
<evidence type="ECO:0000259" key="2">
    <source>
        <dbReference type="Pfam" id="PF00171"/>
    </source>
</evidence>
<dbReference type="Pfam" id="PF00171">
    <property type="entry name" value="Aldedh"/>
    <property type="match status" value="1"/>
</dbReference>
<dbReference type="SUPFAM" id="SSF53720">
    <property type="entry name" value="ALDH-like"/>
    <property type="match status" value="1"/>
</dbReference>
<dbReference type="Gene3D" id="3.40.605.10">
    <property type="entry name" value="Aldehyde Dehydrogenase, Chain A, domain 1"/>
    <property type="match status" value="1"/>
</dbReference>
<dbReference type="GO" id="GO:0016491">
    <property type="term" value="F:oxidoreductase activity"/>
    <property type="evidence" value="ECO:0007669"/>
    <property type="project" value="UniProtKB-KW"/>
</dbReference>
<name>A0A6J4TVD3_9ACTN</name>
<evidence type="ECO:0000313" key="3">
    <source>
        <dbReference type="EMBL" id="CAA9533441.1"/>
    </source>
</evidence>
<dbReference type="EMBL" id="CADCVT010000437">
    <property type="protein sequence ID" value="CAA9533441.1"/>
    <property type="molecule type" value="Genomic_DNA"/>
</dbReference>
<protein>
    <recommendedName>
        <fullName evidence="2">Aldehyde dehydrogenase domain-containing protein</fullName>
    </recommendedName>
</protein>
<organism evidence="3">
    <name type="scientific">uncultured Solirubrobacteraceae bacterium</name>
    <dbReference type="NCBI Taxonomy" id="1162706"/>
    <lineage>
        <taxon>Bacteria</taxon>
        <taxon>Bacillati</taxon>
        <taxon>Actinomycetota</taxon>
        <taxon>Thermoleophilia</taxon>
        <taxon>Solirubrobacterales</taxon>
        <taxon>Solirubrobacteraceae</taxon>
        <taxon>environmental samples</taxon>
    </lineage>
</organism>
<accession>A0A6J4TVD3</accession>
<keyword evidence="1" id="KW-0560">Oxidoreductase</keyword>
<dbReference type="AlphaFoldDB" id="A0A6J4TVD3"/>
<evidence type="ECO:0000256" key="1">
    <source>
        <dbReference type="ARBA" id="ARBA00023002"/>
    </source>
</evidence>
<dbReference type="InterPro" id="IPR016161">
    <property type="entry name" value="Ald_DH/histidinol_DH"/>
</dbReference>
<feature type="domain" description="Aldehyde dehydrogenase" evidence="2">
    <location>
        <begin position="4"/>
        <end position="97"/>
    </location>
</feature>
<sequence length="97" mass="9964">MPSTLQSIDPRTGERGASVDAVDVATVAPAAEAAAVAARRPALADGALRADGLRRIADGLEARADEIVEVCGGETGLPEGRLRGELVRTTVQLRAFA</sequence>
<feature type="non-terminal residue" evidence="3">
    <location>
        <position position="97"/>
    </location>
</feature>
<reference evidence="3" key="1">
    <citation type="submission" date="2020-02" db="EMBL/GenBank/DDBJ databases">
        <authorList>
            <person name="Meier V. D."/>
        </authorList>
    </citation>
    <scope>NUCLEOTIDE SEQUENCE</scope>
    <source>
        <strain evidence="3">AVDCRST_MAG85</strain>
    </source>
</reference>
<gene>
    <name evidence="3" type="ORF">AVDCRST_MAG85-3878</name>
</gene>